<evidence type="ECO:0000259" key="7">
    <source>
        <dbReference type="SMART" id="SM00382"/>
    </source>
</evidence>
<dbReference type="Gene3D" id="3.40.50.300">
    <property type="entry name" value="P-loop containing nucleotide triphosphate hydrolases"/>
    <property type="match status" value="1"/>
</dbReference>
<dbReference type="SMART" id="SM00962">
    <property type="entry name" value="SRP54"/>
    <property type="match status" value="1"/>
</dbReference>
<dbReference type="InterPro" id="IPR000897">
    <property type="entry name" value="SRP54_GTPase_dom"/>
</dbReference>
<dbReference type="SMART" id="SM00382">
    <property type="entry name" value="AAA"/>
    <property type="match status" value="1"/>
</dbReference>
<keyword evidence="6" id="KW-0675">Receptor</keyword>
<dbReference type="GO" id="GO:0005737">
    <property type="term" value="C:cytoplasm"/>
    <property type="evidence" value="ECO:0007669"/>
    <property type="project" value="UniProtKB-ARBA"/>
</dbReference>
<evidence type="ECO:0000256" key="1">
    <source>
        <dbReference type="ARBA" id="ARBA00004170"/>
    </source>
</evidence>
<dbReference type="Gene3D" id="1.20.120.140">
    <property type="entry name" value="Signal recognition particle SRP54, nucleotide-binding domain"/>
    <property type="match status" value="1"/>
</dbReference>
<evidence type="ECO:0000313" key="10">
    <source>
        <dbReference type="EMBL" id="CAI9278028.1"/>
    </source>
</evidence>
<accession>A0AA35YQ84</accession>
<dbReference type="SUPFAM" id="SSF47364">
    <property type="entry name" value="Domain of the SRP/SRP receptor G-proteins"/>
    <property type="match status" value="1"/>
</dbReference>
<dbReference type="NCBIfam" id="TIGR00064">
    <property type="entry name" value="ftsY"/>
    <property type="match status" value="1"/>
</dbReference>
<evidence type="ECO:0000256" key="4">
    <source>
        <dbReference type="ARBA" id="ARBA00023134"/>
    </source>
</evidence>
<gene>
    <name evidence="10" type="ORF">LSALG_LOCUS17931</name>
</gene>
<dbReference type="Proteomes" id="UP001177003">
    <property type="component" value="Chromosome 3"/>
</dbReference>
<protein>
    <recommendedName>
        <fullName evidence="12">SRP54-type proteins GTP-binding domain-containing protein</fullName>
    </recommendedName>
</protein>
<dbReference type="GO" id="GO:0006614">
    <property type="term" value="P:SRP-dependent cotranslational protein targeting to membrane"/>
    <property type="evidence" value="ECO:0007669"/>
    <property type="project" value="InterPro"/>
</dbReference>
<dbReference type="FunFam" id="1.20.120.140:FF:000006">
    <property type="entry name" value="Cell division FtsY, chloroplastic-like protein"/>
    <property type="match status" value="1"/>
</dbReference>
<dbReference type="InterPro" id="IPR036225">
    <property type="entry name" value="SRP/SRP_N"/>
</dbReference>
<organism evidence="10 11">
    <name type="scientific">Lactuca saligna</name>
    <name type="common">Willowleaf lettuce</name>
    <dbReference type="NCBI Taxonomy" id="75948"/>
    <lineage>
        <taxon>Eukaryota</taxon>
        <taxon>Viridiplantae</taxon>
        <taxon>Streptophyta</taxon>
        <taxon>Embryophyta</taxon>
        <taxon>Tracheophyta</taxon>
        <taxon>Spermatophyta</taxon>
        <taxon>Magnoliopsida</taxon>
        <taxon>eudicotyledons</taxon>
        <taxon>Gunneridae</taxon>
        <taxon>Pentapetalae</taxon>
        <taxon>asterids</taxon>
        <taxon>campanulids</taxon>
        <taxon>Asterales</taxon>
        <taxon>Asteraceae</taxon>
        <taxon>Cichorioideae</taxon>
        <taxon>Cichorieae</taxon>
        <taxon>Lactucinae</taxon>
        <taxon>Lactuca</taxon>
    </lineage>
</organism>
<dbReference type="Pfam" id="PF02881">
    <property type="entry name" value="SRP54_N"/>
    <property type="match status" value="1"/>
</dbReference>
<dbReference type="PANTHER" id="PTHR43134:SF7">
    <property type="entry name" value="CELL DIVISION PROTEIN FTSY HOMOLOG, CHLOROPLASTIC"/>
    <property type="match status" value="1"/>
</dbReference>
<evidence type="ECO:0008006" key="12">
    <source>
        <dbReference type="Google" id="ProtNLM"/>
    </source>
</evidence>
<feature type="domain" description="SRP54-type proteins GTP-binding" evidence="8">
    <location>
        <begin position="181"/>
        <end position="375"/>
    </location>
</feature>
<feature type="domain" description="Signal recognition particle SRP54 helical bundle" evidence="9">
    <location>
        <begin position="84"/>
        <end position="165"/>
    </location>
</feature>
<dbReference type="InterPro" id="IPR042101">
    <property type="entry name" value="SRP54_N_sf"/>
</dbReference>
<dbReference type="InterPro" id="IPR013822">
    <property type="entry name" value="Signal_recog_particl_SRP54_hlx"/>
</dbReference>
<dbReference type="AlphaFoldDB" id="A0AA35YQ84"/>
<name>A0AA35YQ84_LACSI</name>
<dbReference type="GO" id="GO:0005525">
    <property type="term" value="F:GTP binding"/>
    <property type="evidence" value="ECO:0007669"/>
    <property type="project" value="UniProtKB-KW"/>
</dbReference>
<feature type="domain" description="AAA+ ATPase" evidence="7">
    <location>
        <begin position="180"/>
        <end position="353"/>
    </location>
</feature>
<dbReference type="SMART" id="SM00963">
    <property type="entry name" value="SRP54_N"/>
    <property type="match status" value="1"/>
</dbReference>
<dbReference type="InterPro" id="IPR027417">
    <property type="entry name" value="P-loop_NTPase"/>
</dbReference>
<keyword evidence="3" id="KW-0547">Nucleotide-binding</keyword>
<proteinExistence type="inferred from homology"/>
<dbReference type="PANTHER" id="PTHR43134">
    <property type="entry name" value="SIGNAL RECOGNITION PARTICLE RECEPTOR SUBUNIT ALPHA"/>
    <property type="match status" value="1"/>
</dbReference>
<evidence type="ECO:0000256" key="6">
    <source>
        <dbReference type="ARBA" id="ARBA00023170"/>
    </source>
</evidence>
<dbReference type="EMBL" id="OX465079">
    <property type="protein sequence ID" value="CAI9278028.1"/>
    <property type="molecule type" value="Genomic_DNA"/>
</dbReference>
<evidence type="ECO:0000313" key="11">
    <source>
        <dbReference type="Proteomes" id="UP001177003"/>
    </source>
</evidence>
<evidence type="ECO:0000256" key="3">
    <source>
        <dbReference type="ARBA" id="ARBA00022741"/>
    </source>
</evidence>
<dbReference type="GO" id="GO:0003924">
    <property type="term" value="F:GTPase activity"/>
    <property type="evidence" value="ECO:0007669"/>
    <property type="project" value="TreeGrafter"/>
</dbReference>
<evidence type="ECO:0000259" key="8">
    <source>
        <dbReference type="SMART" id="SM00962"/>
    </source>
</evidence>
<dbReference type="GO" id="GO:0016020">
    <property type="term" value="C:membrane"/>
    <property type="evidence" value="ECO:0007669"/>
    <property type="project" value="UniProtKB-SubCell"/>
</dbReference>
<dbReference type="GO" id="GO:0005047">
    <property type="term" value="F:signal recognition particle binding"/>
    <property type="evidence" value="ECO:0007669"/>
    <property type="project" value="TreeGrafter"/>
</dbReference>
<comment type="subcellular location">
    <subcellularLocation>
        <location evidence="1">Membrane</location>
        <topology evidence="1">Peripheral membrane protein</topology>
    </subcellularLocation>
</comment>
<keyword evidence="5" id="KW-0472">Membrane</keyword>
<dbReference type="FunFam" id="3.40.50.300:FF:000053">
    <property type="entry name" value="Signal recognition particle receptor FtsY"/>
    <property type="match status" value="1"/>
</dbReference>
<dbReference type="InterPro" id="IPR003593">
    <property type="entry name" value="AAA+_ATPase"/>
</dbReference>
<evidence type="ECO:0000256" key="5">
    <source>
        <dbReference type="ARBA" id="ARBA00023136"/>
    </source>
</evidence>
<dbReference type="Pfam" id="PF00448">
    <property type="entry name" value="SRP54"/>
    <property type="match status" value="1"/>
</dbReference>
<dbReference type="SUPFAM" id="SSF52540">
    <property type="entry name" value="P-loop containing nucleoside triphosphate hydrolases"/>
    <property type="match status" value="1"/>
</dbReference>
<keyword evidence="4" id="KW-0342">GTP-binding</keyword>
<evidence type="ECO:0000259" key="9">
    <source>
        <dbReference type="SMART" id="SM00963"/>
    </source>
</evidence>
<sequence length="388" mass="41897">MASSLFRHLSTASRDSISTHGSTTVFNHHSPPLFLRVQYPTSCGSGGAQFSKFKCSAADSQTGFFTKLGRLIKEKAKKDVEKIFSGGFSKTRDNLAVIDELLLYWNLSDTDRVLDELEEALLVSDFGPKITVKIVESLRDDIFAGKLKSGTEIKDALKNSVLDILTKKGAKTELKLGFRKPAVIMIVGVNGGGKTTSLGKLAYRLKSGGAKILMAAGDTFRAAASDQLEIWAERTGCEIVSAEKEKAKASSVLSQAVKKGKEGGYDIVLCDTSGRLHTNYSLMEELIACKKAVAKVVQGAPNEILLVLDGTTGLNMLPQAREFNEVVGITGFILTKLDGSARGGCVVSVVDELGIPVKRCQEKVYHSIMYGAMVTPYECSRERRVGLA</sequence>
<comment type="similarity">
    <text evidence="2">Belongs to the GTP-binding SRP family.</text>
</comment>
<dbReference type="InterPro" id="IPR004390">
    <property type="entry name" value="SR_rcpt_FtsY"/>
</dbReference>
<keyword evidence="11" id="KW-1185">Reference proteome</keyword>
<reference evidence="10" key="1">
    <citation type="submission" date="2023-04" db="EMBL/GenBank/DDBJ databases">
        <authorList>
            <person name="Vijverberg K."/>
            <person name="Xiong W."/>
            <person name="Schranz E."/>
        </authorList>
    </citation>
    <scope>NUCLEOTIDE SEQUENCE</scope>
</reference>
<evidence type="ECO:0000256" key="2">
    <source>
        <dbReference type="ARBA" id="ARBA00008531"/>
    </source>
</evidence>